<comment type="similarity">
    <text evidence="2">Belongs to the chromate ion transporter (CHR) (TC 2.A.51) family.</text>
</comment>
<evidence type="ECO:0000256" key="6">
    <source>
        <dbReference type="ARBA" id="ARBA00023136"/>
    </source>
</evidence>
<dbReference type="GO" id="GO:0005886">
    <property type="term" value="C:plasma membrane"/>
    <property type="evidence" value="ECO:0007669"/>
    <property type="project" value="UniProtKB-SubCell"/>
</dbReference>
<feature type="transmembrane region" description="Helical" evidence="8">
    <location>
        <begin position="104"/>
        <end position="123"/>
    </location>
</feature>
<feature type="transmembrane region" description="Helical" evidence="8">
    <location>
        <begin position="317"/>
        <end position="335"/>
    </location>
</feature>
<evidence type="ECO:0000313" key="10">
    <source>
        <dbReference type="Proteomes" id="UP000245783"/>
    </source>
</evidence>
<dbReference type="OrthoDB" id="2160638at2759"/>
<dbReference type="PANTHER" id="PTHR33567">
    <property type="entry name" value="CHROMATE ION TRANSPORTER (EUROFUNG)"/>
    <property type="match status" value="1"/>
</dbReference>
<dbReference type="Pfam" id="PF02417">
    <property type="entry name" value="Chromate_transp"/>
    <property type="match status" value="2"/>
</dbReference>
<feature type="compositionally biased region" description="Basic residues" evidence="7">
    <location>
        <begin position="213"/>
        <end position="222"/>
    </location>
</feature>
<dbReference type="GeneID" id="37033985"/>
<dbReference type="RefSeq" id="XP_025365923.1">
    <property type="nucleotide sequence ID" value="XM_025512115.1"/>
</dbReference>
<feature type="transmembrane region" description="Helical" evidence="8">
    <location>
        <begin position="392"/>
        <end position="415"/>
    </location>
</feature>
<dbReference type="InterPro" id="IPR003370">
    <property type="entry name" value="Chromate_transpt"/>
</dbReference>
<feature type="transmembrane region" description="Helical" evidence="8">
    <location>
        <begin position="427"/>
        <end position="448"/>
    </location>
</feature>
<proteinExistence type="inferred from homology"/>
<dbReference type="PANTHER" id="PTHR33567:SF3">
    <property type="entry name" value="CHROMATE ION TRANSPORTER (EUROFUNG)"/>
    <property type="match status" value="1"/>
</dbReference>
<dbReference type="Proteomes" id="UP000245783">
    <property type="component" value="Unassembled WGS sequence"/>
</dbReference>
<comment type="subcellular location">
    <subcellularLocation>
        <location evidence="1">Cell membrane</location>
        <topology evidence="1">Multi-pass membrane protein</topology>
    </subcellularLocation>
</comment>
<feature type="transmembrane region" description="Helical" evidence="8">
    <location>
        <begin position="135"/>
        <end position="159"/>
    </location>
</feature>
<feature type="transmembrane region" description="Helical" evidence="8">
    <location>
        <begin position="460"/>
        <end position="486"/>
    </location>
</feature>
<dbReference type="AlphaFoldDB" id="A0A316VQT9"/>
<evidence type="ECO:0000256" key="3">
    <source>
        <dbReference type="ARBA" id="ARBA00022475"/>
    </source>
</evidence>
<dbReference type="EMBL" id="KZ819542">
    <property type="protein sequence ID" value="PWN38763.1"/>
    <property type="molecule type" value="Genomic_DNA"/>
</dbReference>
<keyword evidence="6 8" id="KW-0472">Membrane</keyword>
<accession>A0A316VQT9</accession>
<evidence type="ECO:0000313" key="9">
    <source>
        <dbReference type="EMBL" id="PWN38763.1"/>
    </source>
</evidence>
<evidence type="ECO:0000256" key="2">
    <source>
        <dbReference type="ARBA" id="ARBA00005262"/>
    </source>
</evidence>
<keyword evidence="4 8" id="KW-0812">Transmembrane</keyword>
<dbReference type="InParanoid" id="A0A316VQT9"/>
<feature type="region of interest" description="Disordered" evidence="7">
    <location>
        <begin position="273"/>
        <end position="305"/>
    </location>
</feature>
<name>A0A316VQT9_9BASI</name>
<sequence>MDDGQETSQPVNSLSALPQPLALPKLSHRLVETLRRYAPLGFTAFGGPGVHVVILRKLFVEDLKWVDHTLFTDLFALGNALPGPGSTQLAFSIAVVRGGSLCGLLAFLLWSLPGAIGMTALAAGVRNLPDRLPAILLAFLTGLNAAAVGLIALAAWQLAQTAITDLPSRLIVLTSASAGICYHAPWMYPVLIALGGLAGLATDYAPRGIRTARRKWASRRPRRQDSISAPDASTAAQVSGADMELQGTSLHSHSITQTSAIPELRQRQRIHGADRPPALRSESSSVGAGAGTGTGTAQWSGTDTPPLRPILVPSKRLAFSIGSVFACSLIVVLVLRSQLREKGVEGASAPRELDLVANMAVAGSIIFGGGPVVIPLLRGYIVDPGWVTSRDFLFGFAILQAFPGPNFNIAAYLGFLAVPSRPLLGAILAWAAIFAPGIMLKLALLPLYKSWRSLNPVRSLLRGLNAAATGLVFTAVWQLFLVGYIYQPAAEPALQGDPAATSASAPLTSDPWWGVVAAFAFVLTQWCRCPPAFSILLGGAAGLAWHGVRAT</sequence>
<reference evidence="9 10" key="1">
    <citation type="journal article" date="2018" name="Mol. Biol. Evol.">
        <title>Broad Genomic Sampling Reveals a Smut Pathogenic Ancestry of the Fungal Clade Ustilaginomycotina.</title>
        <authorList>
            <person name="Kijpornyongpan T."/>
            <person name="Mondo S.J."/>
            <person name="Barry K."/>
            <person name="Sandor L."/>
            <person name="Lee J."/>
            <person name="Lipzen A."/>
            <person name="Pangilinan J."/>
            <person name="LaButti K."/>
            <person name="Hainaut M."/>
            <person name="Henrissat B."/>
            <person name="Grigoriev I.V."/>
            <person name="Spatafora J.W."/>
            <person name="Aime M.C."/>
        </authorList>
    </citation>
    <scope>NUCLEOTIDE SEQUENCE [LARGE SCALE GENOMIC DNA]</scope>
    <source>
        <strain evidence="9 10">MCA 4658</strain>
    </source>
</reference>
<protein>
    <recommendedName>
        <fullName evidence="11">Chromate transporter</fullName>
    </recommendedName>
</protein>
<evidence type="ECO:0008006" key="11">
    <source>
        <dbReference type="Google" id="ProtNLM"/>
    </source>
</evidence>
<evidence type="ECO:0000256" key="5">
    <source>
        <dbReference type="ARBA" id="ARBA00022989"/>
    </source>
</evidence>
<evidence type="ECO:0000256" key="8">
    <source>
        <dbReference type="SAM" id="Phobius"/>
    </source>
</evidence>
<keyword evidence="10" id="KW-1185">Reference proteome</keyword>
<keyword evidence="5 8" id="KW-1133">Transmembrane helix</keyword>
<dbReference type="STRING" id="1522189.A0A316VQT9"/>
<dbReference type="GO" id="GO:0015109">
    <property type="term" value="F:chromate transmembrane transporter activity"/>
    <property type="evidence" value="ECO:0007669"/>
    <property type="project" value="InterPro"/>
</dbReference>
<feature type="transmembrane region" description="Helical" evidence="8">
    <location>
        <begin position="355"/>
        <end position="380"/>
    </location>
</feature>
<feature type="region of interest" description="Disordered" evidence="7">
    <location>
        <begin position="213"/>
        <end position="240"/>
    </location>
</feature>
<evidence type="ECO:0000256" key="4">
    <source>
        <dbReference type="ARBA" id="ARBA00022692"/>
    </source>
</evidence>
<gene>
    <name evidence="9" type="ORF">IE81DRAFT_295835</name>
</gene>
<evidence type="ECO:0000256" key="1">
    <source>
        <dbReference type="ARBA" id="ARBA00004651"/>
    </source>
</evidence>
<evidence type="ECO:0000256" key="7">
    <source>
        <dbReference type="SAM" id="MobiDB-lite"/>
    </source>
</evidence>
<organism evidence="9 10">
    <name type="scientific">Ceraceosorus guamensis</name>
    <dbReference type="NCBI Taxonomy" id="1522189"/>
    <lineage>
        <taxon>Eukaryota</taxon>
        <taxon>Fungi</taxon>
        <taxon>Dikarya</taxon>
        <taxon>Basidiomycota</taxon>
        <taxon>Ustilaginomycotina</taxon>
        <taxon>Exobasidiomycetes</taxon>
        <taxon>Ceraceosorales</taxon>
        <taxon>Ceraceosoraceae</taxon>
        <taxon>Ceraceosorus</taxon>
    </lineage>
</organism>
<keyword evidence="3" id="KW-1003">Cell membrane</keyword>